<gene>
    <name evidence="4" type="ORF">CFN78_19830</name>
</gene>
<accession>A0A263CZ08</accession>
<keyword evidence="2" id="KW-0560">Oxidoreductase</keyword>
<dbReference type="Proteomes" id="UP000242444">
    <property type="component" value="Unassembled WGS sequence"/>
</dbReference>
<dbReference type="InterPro" id="IPR002347">
    <property type="entry name" value="SDR_fam"/>
</dbReference>
<dbReference type="PANTHER" id="PTHR42760:SF40">
    <property type="entry name" value="3-OXOACYL-[ACYL-CARRIER-PROTEIN] REDUCTASE, CHLOROPLASTIC"/>
    <property type="match status" value="1"/>
</dbReference>
<dbReference type="SMART" id="SM00822">
    <property type="entry name" value="PKS_KR"/>
    <property type="match status" value="1"/>
</dbReference>
<keyword evidence="5" id="KW-1185">Reference proteome</keyword>
<evidence type="ECO:0000313" key="5">
    <source>
        <dbReference type="Proteomes" id="UP000242444"/>
    </source>
</evidence>
<evidence type="ECO:0000313" key="4">
    <source>
        <dbReference type="EMBL" id="OZM71410.1"/>
    </source>
</evidence>
<evidence type="ECO:0000256" key="1">
    <source>
        <dbReference type="ARBA" id="ARBA00006484"/>
    </source>
</evidence>
<dbReference type="InParanoid" id="A0A263CZ08"/>
<dbReference type="PANTHER" id="PTHR42760">
    <property type="entry name" value="SHORT-CHAIN DEHYDROGENASES/REDUCTASES FAMILY MEMBER"/>
    <property type="match status" value="1"/>
</dbReference>
<reference evidence="4 5" key="1">
    <citation type="submission" date="2017-07" db="EMBL/GenBank/DDBJ databases">
        <title>Amycolatopsis antarcticus sp. nov., isolated from the surface of an Antarcticus brown macroalga.</title>
        <authorList>
            <person name="Wang J."/>
            <person name="Leiva S."/>
            <person name="Huang J."/>
            <person name="Huang Y."/>
        </authorList>
    </citation>
    <scope>NUCLEOTIDE SEQUENCE [LARGE SCALE GENOMIC DNA]</scope>
    <source>
        <strain evidence="4 5">AU-G6</strain>
    </source>
</reference>
<dbReference type="GO" id="GO:0030497">
    <property type="term" value="P:fatty acid elongation"/>
    <property type="evidence" value="ECO:0007669"/>
    <property type="project" value="TreeGrafter"/>
</dbReference>
<dbReference type="InterPro" id="IPR036291">
    <property type="entry name" value="NAD(P)-bd_dom_sf"/>
</dbReference>
<protein>
    <submittedName>
        <fullName evidence="4">Oxidoreductase</fullName>
    </submittedName>
</protein>
<dbReference type="CDD" id="cd05233">
    <property type="entry name" value="SDR_c"/>
    <property type="match status" value="1"/>
</dbReference>
<dbReference type="Gene3D" id="3.40.50.720">
    <property type="entry name" value="NAD(P)-binding Rossmann-like Domain"/>
    <property type="match status" value="1"/>
</dbReference>
<feature type="domain" description="Ketoreductase" evidence="3">
    <location>
        <begin position="2"/>
        <end position="192"/>
    </location>
</feature>
<evidence type="ECO:0000259" key="3">
    <source>
        <dbReference type="SMART" id="SM00822"/>
    </source>
</evidence>
<name>A0A263CZ08_9PSEU</name>
<dbReference type="GO" id="GO:0016616">
    <property type="term" value="F:oxidoreductase activity, acting on the CH-OH group of donors, NAD or NADP as acceptor"/>
    <property type="evidence" value="ECO:0007669"/>
    <property type="project" value="UniProtKB-ARBA"/>
</dbReference>
<comment type="similarity">
    <text evidence="1">Belongs to the short-chain dehydrogenases/reductases (SDR) family.</text>
</comment>
<dbReference type="PRINTS" id="PR00081">
    <property type="entry name" value="GDHRDH"/>
</dbReference>
<dbReference type="PRINTS" id="PR00080">
    <property type="entry name" value="SDRFAMILY"/>
</dbReference>
<dbReference type="AlphaFoldDB" id="A0A263CZ08"/>
<dbReference type="OrthoDB" id="20590at2"/>
<evidence type="ECO:0000256" key="2">
    <source>
        <dbReference type="ARBA" id="ARBA00023002"/>
    </source>
</evidence>
<organism evidence="4 5">
    <name type="scientific">Amycolatopsis antarctica</name>
    <dbReference type="NCBI Taxonomy" id="1854586"/>
    <lineage>
        <taxon>Bacteria</taxon>
        <taxon>Bacillati</taxon>
        <taxon>Actinomycetota</taxon>
        <taxon>Actinomycetes</taxon>
        <taxon>Pseudonocardiales</taxon>
        <taxon>Pseudonocardiaceae</taxon>
        <taxon>Amycolatopsis</taxon>
    </lineage>
</organism>
<dbReference type="RefSeq" id="WP_094864358.1">
    <property type="nucleotide sequence ID" value="NZ_NKYE01000013.1"/>
</dbReference>
<comment type="caution">
    <text evidence="4">The sequence shown here is derived from an EMBL/GenBank/DDBJ whole genome shotgun (WGS) entry which is preliminary data.</text>
</comment>
<proteinExistence type="inferred from homology"/>
<dbReference type="InterPro" id="IPR057326">
    <property type="entry name" value="KR_dom"/>
</dbReference>
<dbReference type="EMBL" id="NKYE01000013">
    <property type="protein sequence ID" value="OZM71410.1"/>
    <property type="molecule type" value="Genomic_DNA"/>
</dbReference>
<dbReference type="FunFam" id="3.40.50.720:FF:000084">
    <property type="entry name" value="Short-chain dehydrogenase reductase"/>
    <property type="match status" value="1"/>
</dbReference>
<sequence>MSVVLVTGGSRGIGAATCVLAAERGHDVVFGYTSDSAAADAVTERVRSLGRAAVAVRGDVAVERDVEALFDAAGELGPLTGVVNNAGITGNSPGRLDEQSAATVRRVLEVNVTGVFLCCRAAVRRMSTRYGGAGGAIVNVTSTAARLGSAGEWVHYAASKAAVETMSFGLAREVAREGVRVNVVAPGSVRTDLHAAAGMPDRPERMAALTPAGRVGEPGEIAEAIIWLLGAGASYATGSVLTVSGGL</sequence>
<dbReference type="Pfam" id="PF13561">
    <property type="entry name" value="adh_short_C2"/>
    <property type="match status" value="1"/>
</dbReference>
<dbReference type="SUPFAM" id="SSF51735">
    <property type="entry name" value="NAD(P)-binding Rossmann-fold domains"/>
    <property type="match status" value="1"/>
</dbReference>